<evidence type="ECO:0000313" key="1">
    <source>
        <dbReference type="EMBL" id="EJC97749.1"/>
    </source>
</evidence>
<gene>
    <name evidence="1" type="ORF">FOMMEDRAFT_162558</name>
</gene>
<dbReference type="EMBL" id="JH717985">
    <property type="protein sequence ID" value="EJC97749.1"/>
    <property type="molecule type" value="Genomic_DNA"/>
</dbReference>
<dbReference type="GeneID" id="18675856"/>
<dbReference type="RefSeq" id="XP_007271973.1">
    <property type="nucleotide sequence ID" value="XM_007271911.1"/>
</dbReference>
<sequence>MAGYFSYSKWKVPLFHNLNTCHCVDEVAQHGLSAYTSLLFSHFSNVSPIGAHAQTLELLLRFRGVIGKPGIQLVRCTNSSSELGNANETKPTTILPTRGYQTQMHLELDHTLIIGRDLRDGQKYTTPTRSIRGPEGIFDDSAALELSGTRSR</sequence>
<proteinExistence type="predicted"/>
<dbReference type="AlphaFoldDB" id="R7SJK0"/>
<name>R7SJK0_FOMME</name>
<protein>
    <submittedName>
        <fullName evidence="1">Uncharacterized protein</fullName>
    </submittedName>
</protein>
<keyword evidence="2" id="KW-1185">Reference proteome</keyword>
<dbReference type="Proteomes" id="UP000053630">
    <property type="component" value="Unassembled WGS sequence"/>
</dbReference>
<dbReference type="KEGG" id="fme:FOMMEDRAFT_162558"/>
<organism evidence="1 2">
    <name type="scientific">Fomitiporia mediterranea (strain MF3/22)</name>
    <name type="common">Grapevine white-rot fungus</name>
    <dbReference type="NCBI Taxonomy" id="694068"/>
    <lineage>
        <taxon>Eukaryota</taxon>
        <taxon>Fungi</taxon>
        <taxon>Dikarya</taxon>
        <taxon>Basidiomycota</taxon>
        <taxon>Agaricomycotina</taxon>
        <taxon>Agaricomycetes</taxon>
        <taxon>Hymenochaetales</taxon>
        <taxon>Hymenochaetaceae</taxon>
        <taxon>Fomitiporia</taxon>
    </lineage>
</organism>
<reference evidence="2" key="1">
    <citation type="journal article" date="2012" name="Science">
        <title>The Paleozoic origin of enzymatic lignin decomposition reconstructed from 31 fungal genomes.</title>
        <authorList>
            <person name="Floudas D."/>
            <person name="Binder M."/>
            <person name="Riley R."/>
            <person name="Barry K."/>
            <person name="Blanchette R.A."/>
            <person name="Henrissat B."/>
            <person name="Martinez A.T."/>
            <person name="Otillar R."/>
            <person name="Spatafora J.W."/>
            <person name="Yadav J.S."/>
            <person name="Aerts A."/>
            <person name="Benoit I."/>
            <person name="Boyd A."/>
            <person name="Carlson A."/>
            <person name="Copeland A."/>
            <person name="Coutinho P.M."/>
            <person name="de Vries R.P."/>
            <person name="Ferreira P."/>
            <person name="Findley K."/>
            <person name="Foster B."/>
            <person name="Gaskell J."/>
            <person name="Glotzer D."/>
            <person name="Gorecki P."/>
            <person name="Heitman J."/>
            <person name="Hesse C."/>
            <person name="Hori C."/>
            <person name="Igarashi K."/>
            <person name="Jurgens J.A."/>
            <person name="Kallen N."/>
            <person name="Kersten P."/>
            <person name="Kohler A."/>
            <person name="Kuees U."/>
            <person name="Kumar T.K.A."/>
            <person name="Kuo A."/>
            <person name="LaButti K."/>
            <person name="Larrondo L.F."/>
            <person name="Lindquist E."/>
            <person name="Ling A."/>
            <person name="Lombard V."/>
            <person name="Lucas S."/>
            <person name="Lundell T."/>
            <person name="Martin R."/>
            <person name="McLaughlin D.J."/>
            <person name="Morgenstern I."/>
            <person name="Morin E."/>
            <person name="Murat C."/>
            <person name="Nagy L.G."/>
            <person name="Nolan M."/>
            <person name="Ohm R.A."/>
            <person name="Patyshakuliyeva A."/>
            <person name="Rokas A."/>
            <person name="Ruiz-Duenas F.J."/>
            <person name="Sabat G."/>
            <person name="Salamov A."/>
            <person name="Samejima M."/>
            <person name="Schmutz J."/>
            <person name="Slot J.C."/>
            <person name="St John F."/>
            <person name="Stenlid J."/>
            <person name="Sun H."/>
            <person name="Sun S."/>
            <person name="Syed K."/>
            <person name="Tsang A."/>
            <person name="Wiebenga A."/>
            <person name="Young D."/>
            <person name="Pisabarro A."/>
            <person name="Eastwood D.C."/>
            <person name="Martin F."/>
            <person name="Cullen D."/>
            <person name="Grigoriev I.V."/>
            <person name="Hibbett D.S."/>
        </authorList>
    </citation>
    <scope>NUCLEOTIDE SEQUENCE [LARGE SCALE GENOMIC DNA]</scope>
    <source>
        <strain evidence="2">MF3/22</strain>
    </source>
</reference>
<accession>R7SJK0</accession>
<evidence type="ECO:0000313" key="2">
    <source>
        <dbReference type="Proteomes" id="UP000053630"/>
    </source>
</evidence>